<dbReference type="InterPro" id="IPR018313">
    <property type="entry name" value="SBP_3_CS"/>
</dbReference>
<dbReference type="SMART" id="SM00062">
    <property type="entry name" value="PBPb"/>
    <property type="match status" value="1"/>
</dbReference>
<dbReference type="SUPFAM" id="SSF53850">
    <property type="entry name" value="Periplasmic binding protein-like II"/>
    <property type="match status" value="1"/>
</dbReference>
<evidence type="ECO:0000256" key="4">
    <source>
        <dbReference type="RuleBase" id="RU003744"/>
    </source>
</evidence>
<evidence type="ECO:0000256" key="2">
    <source>
        <dbReference type="ARBA" id="ARBA00010333"/>
    </source>
</evidence>
<evidence type="ECO:0000259" key="7">
    <source>
        <dbReference type="SMART" id="SM00079"/>
    </source>
</evidence>
<comment type="subcellular location">
    <subcellularLocation>
        <location evidence="1">Cell envelope</location>
    </subcellularLocation>
</comment>
<dbReference type="PROSITE" id="PS01039">
    <property type="entry name" value="SBP_BACTERIAL_3"/>
    <property type="match status" value="1"/>
</dbReference>
<name>A0A7R7EIS2_9FIRM</name>
<dbReference type="GO" id="GO:0030313">
    <property type="term" value="C:cell envelope"/>
    <property type="evidence" value="ECO:0007669"/>
    <property type="project" value="UniProtKB-SubCell"/>
</dbReference>
<dbReference type="AlphaFoldDB" id="A0A7R7EIS2"/>
<organism evidence="8 9">
    <name type="scientific">Anaeromicropila herbilytica</name>
    <dbReference type="NCBI Taxonomy" id="2785025"/>
    <lineage>
        <taxon>Bacteria</taxon>
        <taxon>Bacillati</taxon>
        <taxon>Bacillota</taxon>
        <taxon>Clostridia</taxon>
        <taxon>Lachnospirales</taxon>
        <taxon>Lachnospiraceae</taxon>
        <taxon>Anaeromicropila</taxon>
    </lineage>
</organism>
<dbReference type="PANTHER" id="PTHR35936">
    <property type="entry name" value="MEMBRANE-BOUND LYTIC MUREIN TRANSGLYCOSYLASE F"/>
    <property type="match status" value="1"/>
</dbReference>
<proteinExistence type="inferred from homology"/>
<feature type="signal peptide" evidence="5">
    <location>
        <begin position="1"/>
        <end position="19"/>
    </location>
</feature>
<sequence length="247" mass="27018">MKKGFVIIALAIMTLTLTACGKKNTDNQLIVGTEAGFAPYEYLKGDKVVGIDMDIAQAIADSMGKKLVIKNMDFQGALTAVQSGKVDLVIAGVSVNEKRKKVMDFSEDYVNSTEVVVVNKENPTVSSLNDLDNKIIGVQLGNIADSYVSNEDNVKAKEVKRYTKFAQASEDLKNGKIDCIVMDQYPAKELVAKNTDLTTLDGTLFQDKYAVALKKGNDKLLNEVNKVIKELKESGKIDEFTAKYTGK</sequence>
<evidence type="ECO:0000313" key="8">
    <source>
        <dbReference type="EMBL" id="BCN29499.1"/>
    </source>
</evidence>
<dbReference type="SMART" id="SM00079">
    <property type="entry name" value="PBPe"/>
    <property type="match status" value="1"/>
</dbReference>
<dbReference type="PROSITE" id="PS51257">
    <property type="entry name" value="PROKAR_LIPOPROTEIN"/>
    <property type="match status" value="1"/>
</dbReference>
<dbReference type="InterPro" id="IPR001320">
    <property type="entry name" value="Iontro_rcpt_C"/>
</dbReference>
<comment type="similarity">
    <text evidence="2 4">Belongs to the bacterial solute-binding protein 3 family.</text>
</comment>
<feature type="domain" description="Solute-binding protein family 3/N-terminal" evidence="6">
    <location>
        <begin position="28"/>
        <end position="243"/>
    </location>
</feature>
<evidence type="ECO:0000256" key="1">
    <source>
        <dbReference type="ARBA" id="ARBA00004196"/>
    </source>
</evidence>
<dbReference type="PANTHER" id="PTHR35936:SF17">
    <property type="entry name" value="ARGININE-BINDING EXTRACELLULAR PROTEIN ARTP"/>
    <property type="match status" value="1"/>
</dbReference>
<feature type="domain" description="Ionotropic glutamate receptor C-terminal" evidence="7">
    <location>
        <begin position="28"/>
        <end position="246"/>
    </location>
</feature>
<accession>A0A7R7EIS2</accession>
<dbReference type="GO" id="GO:0016020">
    <property type="term" value="C:membrane"/>
    <property type="evidence" value="ECO:0007669"/>
    <property type="project" value="InterPro"/>
</dbReference>
<dbReference type="CDD" id="cd13530">
    <property type="entry name" value="PBP2_peptides_like"/>
    <property type="match status" value="1"/>
</dbReference>
<evidence type="ECO:0000313" key="9">
    <source>
        <dbReference type="Proteomes" id="UP000595897"/>
    </source>
</evidence>
<dbReference type="Proteomes" id="UP000595897">
    <property type="component" value="Chromosome"/>
</dbReference>
<dbReference type="RefSeq" id="WP_271714771.1">
    <property type="nucleotide sequence ID" value="NZ_AP024169.1"/>
</dbReference>
<gene>
    <name evidence="8" type="primary">artI</name>
    <name evidence="8" type="ORF">bsdtb5_07940</name>
</gene>
<evidence type="ECO:0000256" key="3">
    <source>
        <dbReference type="ARBA" id="ARBA00022729"/>
    </source>
</evidence>
<evidence type="ECO:0000256" key="5">
    <source>
        <dbReference type="SAM" id="SignalP"/>
    </source>
</evidence>
<dbReference type="Gene3D" id="3.40.190.10">
    <property type="entry name" value="Periplasmic binding protein-like II"/>
    <property type="match status" value="2"/>
</dbReference>
<dbReference type="InterPro" id="IPR001638">
    <property type="entry name" value="Solute-binding_3/MltF_N"/>
</dbReference>
<dbReference type="Pfam" id="PF00497">
    <property type="entry name" value="SBP_bac_3"/>
    <property type="match status" value="1"/>
</dbReference>
<evidence type="ECO:0000259" key="6">
    <source>
        <dbReference type="SMART" id="SM00062"/>
    </source>
</evidence>
<reference evidence="8 9" key="1">
    <citation type="submission" date="2020-11" db="EMBL/GenBank/DDBJ databases">
        <title>Draft genome sequencing of a Lachnospiraceae strain isolated from anoxic soil subjected to BSD treatment.</title>
        <authorList>
            <person name="Uek A."/>
            <person name="Tonouchi A."/>
        </authorList>
    </citation>
    <scope>NUCLEOTIDE SEQUENCE [LARGE SCALE GENOMIC DNA]</scope>
    <source>
        <strain evidence="8 9">TB5</strain>
    </source>
</reference>
<dbReference type="EMBL" id="AP024169">
    <property type="protein sequence ID" value="BCN29499.1"/>
    <property type="molecule type" value="Genomic_DNA"/>
</dbReference>
<protein>
    <submittedName>
        <fullName evidence="8">Basic amino acid ABC transporter substrate-binding protein</fullName>
    </submittedName>
</protein>
<feature type="chain" id="PRO_5039598551" evidence="5">
    <location>
        <begin position="20"/>
        <end position="247"/>
    </location>
</feature>
<dbReference type="KEGG" id="ahb:bsdtb5_07940"/>
<keyword evidence="3 5" id="KW-0732">Signal</keyword>
<dbReference type="GO" id="GO:0015276">
    <property type="term" value="F:ligand-gated monoatomic ion channel activity"/>
    <property type="evidence" value="ECO:0007669"/>
    <property type="project" value="InterPro"/>
</dbReference>
<keyword evidence="9" id="KW-1185">Reference proteome</keyword>